<evidence type="ECO:0000259" key="1">
    <source>
        <dbReference type="Pfam" id="PF00076"/>
    </source>
</evidence>
<name>A0A9D4K7Y6_DREPO</name>
<dbReference type="AlphaFoldDB" id="A0A9D4K7Y6"/>
<dbReference type="Proteomes" id="UP000828390">
    <property type="component" value="Unassembled WGS sequence"/>
</dbReference>
<reference evidence="2" key="1">
    <citation type="journal article" date="2019" name="bioRxiv">
        <title>The Genome of the Zebra Mussel, Dreissena polymorpha: A Resource for Invasive Species Research.</title>
        <authorList>
            <person name="McCartney M.A."/>
            <person name="Auch B."/>
            <person name="Kono T."/>
            <person name="Mallez S."/>
            <person name="Zhang Y."/>
            <person name="Obille A."/>
            <person name="Becker A."/>
            <person name="Abrahante J.E."/>
            <person name="Garbe J."/>
            <person name="Badalamenti J.P."/>
            <person name="Herman A."/>
            <person name="Mangelson H."/>
            <person name="Liachko I."/>
            <person name="Sullivan S."/>
            <person name="Sone E.D."/>
            <person name="Koren S."/>
            <person name="Silverstein K.A.T."/>
            <person name="Beckman K.B."/>
            <person name="Gohl D.M."/>
        </authorList>
    </citation>
    <scope>NUCLEOTIDE SEQUENCE</scope>
    <source>
        <strain evidence="2">Duluth1</strain>
        <tissue evidence="2">Whole animal</tissue>
    </source>
</reference>
<accession>A0A9D4K7Y6</accession>
<protein>
    <recommendedName>
        <fullName evidence="1">RRM domain-containing protein</fullName>
    </recommendedName>
</protein>
<dbReference type="InterPro" id="IPR000504">
    <property type="entry name" value="RRM_dom"/>
</dbReference>
<proteinExistence type="predicted"/>
<dbReference type="InterPro" id="IPR012677">
    <property type="entry name" value="Nucleotide-bd_a/b_plait_sf"/>
</dbReference>
<dbReference type="Pfam" id="PF00076">
    <property type="entry name" value="RRM_1"/>
    <property type="match status" value="1"/>
</dbReference>
<reference evidence="2" key="2">
    <citation type="submission" date="2020-11" db="EMBL/GenBank/DDBJ databases">
        <authorList>
            <person name="McCartney M.A."/>
            <person name="Auch B."/>
            <person name="Kono T."/>
            <person name="Mallez S."/>
            <person name="Becker A."/>
            <person name="Gohl D.M."/>
            <person name="Silverstein K.A.T."/>
            <person name="Koren S."/>
            <person name="Bechman K.B."/>
            <person name="Herman A."/>
            <person name="Abrahante J.E."/>
            <person name="Garbe J."/>
        </authorList>
    </citation>
    <scope>NUCLEOTIDE SEQUENCE</scope>
    <source>
        <strain evidence="2">Duluth1</strain>
        <tissue evidence="2">Whole animal</tissue>
    </source>
</reference>
<organism evidence="2 3">
    <name type="scientific">Dreissena polymorpha</name>
    <name type="common">Zebra mussel</name>
    <name type="synonym">Mytilus polymorpha</name>
    <dbReference type="NCBI Taxonomy" id="45954"/>
    <lineage>
        <taxon>Eukaryota</taxon>
        <taxon>Metazoa</taxon>
        <taxon>Spiralia</taxon>
        <taxon>Lophotrochozoa</taxon>
        <taxon>Mollusca</taxon>
        <taxon>Bivalvia</taxon>
        <taxon>Autobranchia</taxon>
        <taxon>Heteroconchia</taxon>
        <taxon>Euheterodonta</taxon>
        <taxon>Imparidentia</taxon>
        <taxon>Neoheterodontei</taxon>
        <taxon>Myida</taxon>
        <taxon>Dreissenoidea</taxon>
        <taxon>Dreissenidae</taxon>
        <taxon>Dreissena</taxon>
    </lineage>
</organism>
<comment type="caution">
    <text evidence="2">The sequence shown here is derived from an EMBL/GenBank/DDBJ whole genome shotgun (WGS) entry which is preliminary data.</text>
</comment>
<dbReference type="InterPro" id="IPR035979">
    <property type="entry name" value="RBD_domain_sf"/>
</dbReference>
<evidence type="ECO:0000313" key="2">
    <source>
        <dbReference type="EMBL" id="KAH3834681.1"/>
    </source>
</evidence>
<dbReference type="Gene3D" id="3.30.70.330">
    <property type="match status" value="1"/>
</dbReference>
<feature type="domain" description="RRM" evidence="1">
    <location>
        <begin position="49"/>
        <end position="105"/>
    </location>
</feature>
<evidence type="ECO:0000313" key="3">
    <source>
        <dbReference type="Proteomes" id="UP000828390"/>
    </source>
</evidence>
<dbReference type="SUPFAM" id="SSF54928">
    <property type="entry name" value="RNA-binding domain, RBD"/>
    <property type="match status" value="1"/>
</dbReference>
<keyword evidence="3" id="KW-1185">Reference proteome</keyword>
<dbReference type="EMBL" id="JAIWYP010000004">
    <property type="protein sequence ID" value="KAH3834681.1"/>
    <property type="molecule type" value="Genomic_DNA"/>
</dbReference>
<dbReference type="GO" id="GO:0003723">
    <property type="term" value="F:RNA binding"/>
    <property type="evidence" value="ECO:0007669"/>
    <property type="project" value="InterPro"/>
</dbReference>
<gene>
    <name evidence="2" type="ORF">DPMN_108014</name>
</gene>
<sequence>MAAPIKHASSEKGRKKVLKKLRKLTETLKEKHDIACEDKPSRIICVCNGGLDNNVTFEEINNLFTQYDEKCDIFMLPQKSYCYVCCSDVEVSEKAVTNLNGYKLPANGHRKMEVVLYTLFVNKVPESMYPSHDRPPGLILLEDFITQEYADQIMACVFGDHNIRSGEEAALKHRFVKHYGDTTPC</sequence>